<keyword evidence="3" id="KW-1185">Reference proteome</keyword>
<sequence length="129" mass="14123">MQIKDSDLNGKHVIGALVVSLFAFFMFTPNEIYQAGDNGAFAFGGVFAVSLVALIPLGFASYFKIKYQKAVYIASLAIITTVSILGQNGVSLNLGPQTFEQCMLKEMKGQPHNMTPLVARECRRRFPAN</sequence>
<evidence type="ECO:0000313" key="2">
    <source>
        <dbReference type="EMBL" id="MBV2128188.1"/>
    </source>
</evidence>
<proteinExistence type="predicted"/>
<feature type="transmembrane region" description="Helical" evidence="1">
    <location>
        <begin position="40"/>
        <end position="63"/>
    </location>
</feature>
<organism evidence="2 3">
    <name type="scientific">Arsukibacterium indicum</name>
    <dbReference type="NCBI Taxonomy" id="2848612"/>
    <lineage>
        <taxon>Bacteria</taxon>
        <taxon>Pseudomonadati</taxon>
        <taxon>Pseudomonadota</taxon>
        <taxon>Gammaproteobacteria</taxon>
        <taxon>Chromatiales</taxon>
        <taxon>Chromatiaceae</taxon>
        <taxon>Arsukibacterium</taxon>
    </lineage>
</organism>
<gene>
    <name evidence="2" type="ORF">KQY15_03640</name>
</gene>
<evidence type="ECO:0000313" key="3">
    <source>
        <dbReference type="Proteomes" id="UP000704611"/>
    </source>
</evidence>
<feature type="transmembrane region" description="Helical" evidence="1">
    <location>
        <begin position="12"/>
        <end position="28"/>
    </location>
</feature>
<accession>A0ABS6MH91</accession>
<evidence type="ECO:0000256" key="1">
    <source>
        <dbReference type="SAM" id="Phobius"/>
    </source>
</evidence>
<keyword evidence="1" id="KW-0812">Transmembrane</keyword>
<feature type="transmembrane region" description="Helical" evidence="1">
    <location>
        <begin position="70"/>
        <end position="90"/>
    </location>
</feature>
<dbReference type="Proteomes" id="UP000704611">
    <property type="component" value="Unassembled WGS sequence"/>
</dbReference>
<keyword evidence="1" id="KW-1133">Transmembrane helix</keyword>
<name>A0ABS6MH91_9GAMM</name>
<keyword evidence="1" id="KW-0472">Membrane</keyword>
<protein>
    <submittedName>
        <fullName evidence="2">Uncharacterized protein</fullName>
    </submittedName>
</protein>
<comment type="caution">
    <text evidence="2">The sequence shown here is derived from an EMBL/GenBank/DDBJ whole genome shotgun (WGS) entry which is preliminary data.</text>
</comment>
<dbReference type="RefSeq" id="WP_217667277.1">
    <property type="nucleotide sequence ID" value="NZ_JAHRID010000001.1"/>
</dbReference>
<dbReference type="EMBL" id="JAHRID010000001">
    <property type="protein sequence ID" value="MBV2128188.1"/>
    <property type="molecule type" value="Genomic_DNA"/>
</dbReference>
<reference evidence="2 3" key="1">
    <citation type="submission" date="2021-06" db="EMBL/GenBank/DDBJ databases">
        <title>Rheinheimera indica sp. nov., isolated from deep-sea sediment.</title>
        <authorList>
            <person name="Wang Z."/>
            <person name="Zhang X.-Y."/>
        </authorList>
    </citation>
    <scope>NUCLEOTIDE SEQUENCE [LARGE SCALE GENOMIC DNA]</scope>
    <source>
        <strain evidence="2 3">SM2107</strain>
    </source>
</reference>